<organism evidence="1">
    <name type="scientific">Candidatus Caldatribacterium californiense</name>
    <dbReference type="NCBI Taxonomy" id="1454726"/>
    <lineage>
        <taxon>Bacteria</taxon>
        <taxon>Pseudomonadati</taxon>
        <taxon>Atribacterota</taxon>
        <taxon>Atribacteria</taxon>
        <taxon>Atribacterales</taxon>
        <taxon>Candidatus Caldatribacteriaceae</taxon>
        <taxon>Candidatus Caldatribacterium</taxon>
    </lineage>
</organism>
<comment type="caution">
    <text evidence="1">The sequence shown here is derived from an EMBL/GenBank/DDBJ whole genome shotgun (WGS) entry which is preliminary data.</text>
</comment>
<accession>A0A7V3YFL0</accession>
<gene>
    <name evidence="1" type="ORF">ENV30_01145</name>
</gene>
<name>A0A7V3YFL0_9BACT</name>
<dbReference type="EMBL" id="DTFV01000023">
    <property type="protein sequence ID" value="HGI29911.1"/>
    <property type="molecule type" value="Genomic_DNA"/>
</dbReference>
<proteinExistence type="predicted"/>
<reference evidence="1" key="1">
    <citation type="journal article" date="2020" name="mSystems">
        <title>Genome- and Community-Level Interaction Insights into Carbon Utilization and Element Cycling Functions of Hydrothermarchaeota in Hydrothermal Sediment.</title>
        <authorList>
            <person name="Zhou Z."/>
            <person name="Liu Y."/>
            <person name="Xu W."/>
            <person name="Pan J."/>
            <person name="Luo Z.H."/>
            <person name="Li M."/>
        </authorList>
    </citation>
    <scope>NUCLEOTIDE SEQUENCE [LARGE SCALE GENOMIC DNA]</scope>
    <source>
        <strain evidence="1">SpSt-747</strain>
    </source>
</reference>
<sequence>MEKASRRKITVRIQEGGRDWKGGKGVRTLLSQFPLPPFVTQEVLLLPIQRFFRATLEVFRYTVLVTQGELLAFFQAFLKHSSCRERTLFLCSSRDGNFLRELCEVLPPSETAFLFLARRPEEFWGLFALFALPERKKILVGEPHGAFAECARECFFPFLPADVPSFSFWQRSAFLYLPLSVWGVPLEEVERGFQEGYATLREEAFRLALFLWEKEQEGKSRVHIVAEPSLLGEVLFSLSSLLERSCGGSLAFRVGSPQTLWNEGEEVWGRGVTILVLRTSGEGFRIRIPRELVSSEIFTGWEFLRECSFEALEKATMETLRGMLRQRGEAFAELCFPLCSPFFLGQCVAFVQYLACYSAWLREVDIFSEPPLVRLEHHVVSCLRKQCQEA</sequence>
<dbReference type="AlphaFoldDB" id="A0A7V3YFL0"/>
<evidence type="ECO:0000313" key="1">
    <source>
        <dbReference type="EMBL" id="HGI29911.1"/>
    </source>
</evidence>
<protein>
    <submittedName>
        <fullName evidence="1">Uncharacterized protein</fullName>
    </submittedName>
</protein>